<feature type="transmembrane region" description="Helical" evidence="1">
    <location>
        <begin position="126"/>
        <end position="149"/>
    </location>
</feature>
<evidence type="ECO:0000313" key="2">
    <source>
        <dbReference type="EMBL" id="CDN40171.1"/>
    </source>
</evidence>
<dbReference type="EMBL" id="HG937516">
    <property type="protein sequence ID" value="CDN40171.1"/>
    <property type="molecule type" value="Genomic_DNA"/>
</dbReference>
<feature type="transmembrane region" description="Helical" evidence="1">
    <location>
        <begin position="42"/>
        <end position="59"/>
    </location>
</feature>
<proteinExistence type="predicted"/>
<dbReference type="Proteomes" id="UP000261764">
    <property type="component" value="Chromosome I"/>
</dbReference>
<keyword evidence="3" id="KW-1185">Reference proteome</keyword>
<accession>A0A292IGX7</accession>
<keyword evidence="1" id="KW-0812">Transmembrane</keyword>
<name>A0A292IGX7_9MOLU</name>
<reference evidence="2 3" key="1">
    <citation type="journal article" date="2015" name="Clin. Infect. Dis.">
        <title>Genomic Investigations unmask Mycoplasma amphoriforme, a new respiratory pathogen.</title>
        <authorList>
            <person name="Gillespie S.H."/>
            <person name="Ling C.L."/>
            <person name="Oravcova K."/>
            <person name="Pinheiro M."/>
            <person name="Wells L."/>
            <person name="Bryant J.M."/>
            <person name="McHugh T.D."/>
            <person name="Bebear C."/>
            <person name="Webster D."/>
            <person name="Harris S.R."/>
            <person name="Seth-Smith H.M."/>
            <person name="Thomson N.R."/>
        </authorList>
    </citation>
    <scope>NUCLEOTIDE SEQUENCE [LARGE SCALE GENOMIC DNA]</scope>
    <source>
        <strain evidence="2 3">A39</strain>
    </source>
</reference>
<feature type="transmembrane region" description="Helical" evidence="1">
    <location>
        <begin position="80"/>
        <end position="106"/>
    </location>
</feature>
<dbReference type="RefSeq" id="WP_343251512.1">
    <property type="nucleotide sequence ID" value="NZ_HG937516.1"/>
</dbReference>
<evidence type="ECO:0000256" key="1">
    <source>
        <dbReference type="SAM" id="Phobius"/>
    </source>
</evidence>
<gene>
    <name evidence="2" type="ORF">MAMA39_00450</name>
</gene>
<keyword evidence="1" id="KW-1133">Transmembrane helix</keyword>
<protein>
    <submittedName>
        <fullName evidence="2">Uncharacterized protein</fullName>
    </submittedName>
</protein>
<dbReference type="KEGG" id="mamp:MAMA39_00450"/>
<organism evidence="2 3">
    <name type="scientific">Mycoplasma amphoriforme A39</name>
    <dbReference type="NCBI Taxonomy" id="572419"/>
    <lineage>
        <taxon>Bacteria</taxon>
        <taxon>Bacillati</taxon>
        <taxon>Mycoplasmatota</taxon>
        <taxon>Mollicutes</taxon>
        <taxon>Mycoplasmataceae</taxon>
        <taxon>Mycoplasma</taxon>
    </lineage>
</organism>
<sequence length="186" mass="22007">MAHSSQKDWQSQLVHDEKNLYLLFQKEKASDLFLIKKNKLKWYYLIPIIGLIWSIHVINRLFKKLSLGISRKCYHENGTFLISSIGTGLITLMIATTASVMVAAFYLKWFNSLQTVTDVLKFIEVILSLVFSWLMLVNYFLILFFYLYIQRRVEKKYESFVNSIIISLDWNDQNQVVKTIAEDRYK</sequence>
<keyword evidence="1" id="KW-0472">Membrane</keyword>
<evidence type="ECO:0000313" key="3">
    <source>
        <dbReference type="Proteomes" id="UP000261764"/>
    </source>
</evidence>
<dbReference type="AlphaFoldDB" id="A0A292IGX7"/>